<protein>
    <recommendedName>
        <fullName evidence="2">1-phosphatidylinositol 4-kinase</fullName>
        <ecNumber evidence="2">2.7.1.67</ecNumber>
    </recommendedName>
</protein>
<dbReference type="Gene3D" id="3.30.1010.10">
    <property type="entry name" value="Phosphatidylinositol 3-kinase Catalytic Subunit, Chain A, domain 4"/>
    <property type="match status" value="1"/>
</dbReference>
<dbReference type="Pfam" id="PF00613">
    <property type="entry name" value="PI3Ka"/>
    <property type="match status" value="1"/>
</dbReference>
<gene>
    <name evidence="8" type="ORF">BJY01DRAFT_220882</name>
</gene>
<dbReference type="InterPro" id="IPR000403">
    <property type="entry name" value="PI3/4_kinase_cat_dom"/>
</dbReference>
<dbReference type="CDD" id="cd05167">
    <property type="entry name" value="PI4Kc_III_alpha"/>
    <property type="match status" value="1"/>
</dbReference>
<reference evidence="8 9" key="1">
    <citation type="submission" date="2024-07" db="EMBL/GenBank/DDBJ databases">
        <title>Section-level genome sequencing and comparative genomics of Aspergillus sections Usti and Cavernicolus.</title>
        <authorList>
            <consortium name="Lawrence Berkeley National Laboratory"/>
            <person name="Nybo J.L."/>
            <person name="Vesth T.C."/>
            <person name="Theobald S."/>
            <person name="Frisvad J.C."/>
            <person name="Larsen T.O."/>
            <person name="Kjaerboelling I."/>
            <person name="Rothschild-Mancinelli K."/>
            <person name="Lyhne E.K."/>
            <person name="Kogle M.E."/>
            <person name="Barry K."/>
            <person name="Clum A."/>
            <person name="Na H."/>
            <person name="Ledsgaard L."/>
            <person name="Lin J."/>
            <person name="Lipzen A."/>
            <person name="Kuo A."/>
            <person name="Riley R."/>
            <person name="Mondo S."/>
            <person name="Labutti K."/>
            <person name="Haridas S."/>
            <person name="Pangalinan J."/>
            <person name="Salamov A.A."/>
            <person name="Simmons B.A."/>
            <person name="Magnuson J.K."/>
            <person name="Chen J."/>
            <person name="Drula E."/>
            <person name="Henrissat B."/>
            <person name="Wiebenga A."/>
            <person name="Lubbers R.J."/>
            <person name="Gomes A.C."/>
            <person name="Makela M.R."/>
            <person name="Stajich J."/>
            <person name="Grigoriev I.V."/>
            <person name="Mortensen U.H."/>
            <person name="De Vries R.P."/>
            <person name="Baker S.E."/>
            <person name="Andersen M.R."/>
        </authorList>
    </citation>
    <scope>NUCLEOTIDE SEQUENCE [LARGE SCALE GENOMIC DNA]</scope>
    <source>
        <strain evidence="8 9">CBS 123904</strain>
    </source>
</reference>
<comment type="caution">
    <text evidence="8">The sequence shown here is derived from an EMBL/GenBank/DDBJ whole genome shotgun (WGS) entry which is preliminary data.</text>
</comment>
<keyword evidence="3" id="KW-0808">Transferase</keyword>
<proteinExistence type="inferred from homology"/>
<accession>A0ABR4JC33</accession>
<dbReference type="PROSITE" id="PS51545">
    <property type="entry name" value="PIK_HELICAL"/>
    <property type="match status" value="1"/>
</dbReference>
<feature type="region of interest" description="Disordered" evidence="5">
    <location>
        <begin position="1639"/>
        <end position="1669"/>
    </location>
</feature>
<evidence type="ECO:0000256" key="4">
    <source>
        <dbReference type="ARBA" id="ARBA00022777"/>
    </source>
</evidence>
<dbReference type="InterPro" id="IPR042236">
    <property type="entry name" value="PI3K_accessory_sf"/>
</dbReference>
<evidence type="ECO:0000256" key="2">
    <source>
        <dbReference type="ARBA" id="ARBA00012169"/>
    </source>
</evidence>
<evidence type="ECO:0000256" key="1">
    <source>
        <dbReference type="ARBA" id="ARBA00006209"/>
    </source>
</evidence>
<name>A0ABR4JC33_9EURO</name>
<dbReference type="PROSITE" id="PS50290">
    <property type="entry name" value="PI3_4_KINASE_3"/>
    <property type="match status" value="1"/>
</dbReference>
<feature type="compositionally biased region" description="Polar residues" evidence="5">
    <location>
        <begin position="1645"/>
        <end position="1660"/>
    </location>
</feature>
<feature type="compositionally biased region" description="Gly residues" evidence="5">
    <location>
        <begin position="1846"/>
        <end position="1857"/>
    </location>
</feature>
<dbReference type="EMBL" id="JBFXLU010000159">
    <property type="protein sequence ID" value="KAL2837515.1"/>
    <property type="molecule type" value="Genomic_DNA"/>
</dbReference>
<dbReference type="Proteomes" id="UP001610446">
    <property type="component" value="Unassembled WGS sequence"/>
</dbReference>
<dbReference type="PANTHER" id="PTHR10048:SF15">
    <property type="entry name" value="PHOSPHATIDYLINOSITOL 4-KINASE ALPHA"/>
    <property type="match status" value="1"/>
</dbReference>
<keyword evidence="9" id="KW-1185">Reference proteome</keyword>
<dbReference type="InterPro" id="IPR011009">
    <property type="entry name" value="Kinase-like_dom_sf"/>
</dbReference>
<dbReference type="EC" id="2.7.1.67" evidence="2"/>
<dbReference type="SMART" id="SM00146">
    <property type="entry name" value="PI3Kc"/>
    <property type="match status" value="1"/>
</dbReference>
<evidence type="ECO:0000259" key="6">
    <source>
        <dbReference type="PROSITE" id="PS50290"/>
    </source>
</evidence>
<evidence type="ECO:0000259" key="7">
    <source>
        <dbReference type="PROSITE" id="PS51545"/>
    </source>
</evidence>
<organism evidence="8 9">
    <name type="scientific">Aspergillus pseudoustus</name>
    <dbReference type="NCBI Taxonomy" id="1810923"/>
    <lineage>
        <taxon>Eukaryota</taxon>
        <taxon>Fungi</taxon>
        <taxon>Dikarya</taxon>
        <taxon>Ascomycota</taxon>
        <taxon>Pezizomycotina</taxon>
        <taxon>Eurotiomycetes</taxon>
        <taxon>Eurotiomycetidae</taxon>
        <taxon>Eurotiales</taxon>
        <taxon>Aspergillaceae</taxon>
        <taxon>Aspergillus</taxon>
        <taxon>Aspergillus subgen. Nidulantes</taxon>
    </lineage>
</organism>
<sequence length="1959" mass="218353">MDDFSPRIRTSALEKLAKLAVDAPENSDDFEINQLTHQCQHLSKQPNGSLNGVLHSQSPVSRVPMDIRELSVLVALCKAAPSVTKAEHASRLISQLSQYLPESHGQLFRSSPFLHDIKPSPWEALSYNLTFALLSLGAQHLSSRDDVLSAINGYLYNCSEAINVLVSARGGENTLGAAHESVNVLAIGVSIVGFLEAAARFSSFWSATEKLRMVESLRSILSENFMVAIETASSTMRSASTTASDSTLCDWKRYARRYTANGRPLGAMLLQEGYMRFIKSCVTSLIGAQHMSDDELLDDYVDGVGIARSHDEAEIALIDRLTGIISEEFQLLEDGSDYLQVGSPWQQRIAFSVKSLAFVGYLNCIILSQDTTNTDEFLSWLEDTLVDPNQISSVELATVTLKCITIISRMSINSASHGSRSLLRFIVEGAGSIGSVAARCLSRVLGVLSQDSVITTLYSLGNVLSPGSGTNKSYPGQPIGEPTVLTSAPFQQAKDGSIPSLAVSETEDNTPYRNVVHAIVTIAASCHDEQISALAQSMLLQKIGKLNTMVDACIIKEAAALSLTTGQAEFHLLLKFYDRVFRDGIAKGYSDVVKAVLNAMAYLSVSLSRDSPLYRIYLIHLLESIVNKGDATDADHERHKDMTFAPEDISPLLKPLALLVSESISSEQSSKTDLLQYGQDVSTLFRDAWFNIAVHGISFGSVVGRNHLDELRLLAKYSPTLVSEDRMDSVESDVELNTVLRRGSGPQRLVEQKRNLISEIPHRESEIKRLSYSKVVFLNAALLVENLGAYSGSCTKSLSYFRDPALATSEMASCMTAITDKVVGSYLAFTLSGRYEQFSVPYLSKELAGFFVACCHRIERVQKVAILCANRIIQECPSALCEKHSLFALLELLTVVWKSCLEEELDEFEWKPSFTSPIGLVNVDLPDSYGFRRKTLEALAERARVWVMAAMEIAPLDIKGLLQTYLSASNDTDGNGDISMGRSFALEMGSLIPQSDHRLRSIESYGVAKINIASNFIAQHTARQIYRSTIYQTFTALSLRESSKNVESLLLTIDKAIRSGTHITLPEVRDALQRAAGLLCGREEASLITALSHHLVSLPFRIFSKESINIGVSLWLGVIHENPTLEPRILFEVVREWESTILRRQGLFDPSFNHVDPMYAKIELLPTDKNLMLQQQKLAQNILAPHLKILQFFESHFNAVRLGNVQTQRLFCRFVDRTTVGLLLAGSNHPLARELHFRIVLFCLRVLRSSTSLDNVTLWRLKHQILSAALSWFNEAPKWSFGGNRLQLKAEDKILSDVIAALAKVSNVGCNTRWPYTSLQAKQDLLQVLLENERSRLKVWLFPLDPDRKHSVSQSPLSKHLTEENMLRIAWAESPGLAIQLSTRFSSGKLSNDVRKLLLSFPEKAIDEPSSLEILFGLALPADVSSQLKYLLYWAPVNPIEALTYFLPAYGNHPFILQYAMKALESHPLDVRFYFVPQLVQALRYDALGYVERYILETAKQSQLFSHQVVWNMKANSYKDEDSQVPDPLKPTLDRFMDTLVTSFSDDERDFYQREFSFFNEITGISGKLRPYIKKSKPEKKEKIEEELRKIKVEVGVYLPSNPDGVVVGIDRKSGKPLQSHAKAPYMATFRIQKNRTRYDDDNDATTNGIKSEAAGSSGNELKRHSNSPQETYEVWQSAIFKVGDDCRQDMLALQMIAAFRSIFSSIGLDVWVFPYRVTSTAPGCGVIDVLPNSISRDMLGREAVNGLYDYFVSKYGGEDSIQYQEARTNFVKSMAAYSVISYLLQFKDRHNGNIMLDDAGHIIHIDFGFCFDIAPGGVRFERAPFKLTSEMVAVMSGGTPHSHGGNHGSSSGGILPGGSHNNPTQTQAYRWFESLVVKAFLASRPYSTKLAHIVSLMLDSGLPCFKPETLKHFRDRFVLDKNEREAAEYMRELTRKSYMSMSTKGYDQFQLLTNGIPY</sequence>
<feature type="domain" description="PI3K/PI4K catalytic" evidence="6">
    <location>
        <begin position="1649"/>
        <end position="1943"/>
    </location>
</feature>
<dbReference type="InterPro" id="IPR036940">
    <property type="entry name" value="PI3/4_kinase_cat_sf"/>
</dbReference>
<dbReference type="InterPro" id="IPR015433">
    <property type="entry name" value="PI3/4_kinase"/>
</dbReference>
<dbReference type="SUPFAM" id="SSF56112">
    <property type="entry name" value="Protein kinase-like (PK-like)"/>
    <property type="match status" value="1"/>
</dbReference>
<dbReference type="Pfam" id="PF19274">
    <property type="entry name" value="PI4K_N"/>
    <property type="match status" value="1"/>
</dbReference>
<keyword evidence="4" id="KW-0418">Kinase</keyword>
<evidence type="ECO:0000256" key="5">
    <source>
        <dbReference type="SAM" id="MobiDB-lite"/>
    </source>
</evidence>
<evidence type="ECO:0000313" key="8">
    <source>
        <dbReference type="EMBL" id="KAL2837515.1"/>
    </source>
</evidence>
<dbReference type="PROSITE" id="PS00916">
    <property type="entry name" value="PI3_4_KINASE_2"/>
    <property type="match status" value="1"/>
</dbReference>
<dbReference type="PANTHER" id="PTHR10048">
    <property type="entry name" value="PHOSPHATIDYLINOSITOL KINASE"/>
    <property type="match status" value="1"/>
</dbReference>
<dbReference type="SMART" id="SM00145">
    <property type="entry name" value="PI3Ka"/>
    <property type="match status" value="1"/>
</dbReference>
<dbReference type="Gene3D" id="1.10.1070.11">
    <property type="entry name" value="Phosphatidylinositol 3-/4-kinase, catalytic domain"/>
    <property type="match status" value="1"/>
</dbReference>
<dbReference type="InterPro" id="IPR001263">
    <property type="entry name" value="PI3K_accessory_dom"/>
</dbReference>
<dbReference type="InterPro" id="IPR045495">
    <property type="entry name" value="PI4K_N"/>
</dbReference>
<dbReference type="InterPro" id="IPR016024">
    <property type="entry name" value="ARM-type_fold"/>
</dbReference>
<dbReference type="Pfam" id="PF00454">
    <property type="entry name" value="PI3_PI4_kinase"/>
    <property type="match status" value="1"/>
</dbReference>
<dbReference type="PROSITE" id="PS00915">
    <property type="entry name" value="PI3_4_KINASE_1"/>
    <property type="match status" value="1"/>
</dbReference>
<comment type="similarity">
    <text evidence="1">Belongs to the PI3/PI4-kinase family. Type III PI4K subfamily.</text>
</comment>
<dbReference type="InterPro" id="IPR018936">
    <property type="entry name" value="PI3/4_kinase_CS"/>
</dbReference>
<dbReference type="Gene3D" id="1.25.40.70">
    <property type="entry name" value="Phosphatidylinositol 3-kinase, accessory domain (PIK)"/>
    <property type="match status" value="1"/>
</dbReference>
<feature type="region of interest" description="Disordered" evidence="5">
    <location>
        <begin position="1841"/>
        <end position="1861"/>
    </location>
</feature>
<evidence type="ECO:0000256" key="3">
    <source>
        <dbReference type="ARBA" id="ARBA00022679"/>
    </source>
</evidence>
<evidence type="ECO:0000313" key="9">
    <source>
        <dbReference type="Proteomes" id="UP001610446"/>
    </source>
</evidence>
<dbReference type="SUPFAM" id="SSF48371">
    <property type="entry name" value="ARM repeat"/>
    <property type="match status" value="2"/>
</dbReference>
<feature type="domain" description="PIK helical" evidence="7">
    <location>
        <begin position="1353"/>
        <end position="1539"/>
    </location>
</feature>